<dbReference type="RefSeq" id="WP_082102183.1">
    <property type="nucleotide sequence ID" value="NZ_FOMB01000036.1"/>
</dbReference>
<dbReference type="PANTHER" id="PTHR24321">
    <property type="entry name" value="DEHYDROGENASES, SHORT CHAIN"/>
    <property type="match status" value="1"/>
</dbReference>
<dbReference type="STRING" id="728005.SAMN04488059_1363"/>
<dbReference type="Proteomes" id="UP000182258">
    <property type="component" value="Unassembled WGS sequence"/>
</dbReference>
<dbReference type="PROSITE" id="PS00061">
    <property type="entry name" value="ADH_SHORT"/>
    <property type="match status" value="1"/>
</dbReference>
<protein>
    <submittedName>
        <fullName evidence="3">NAD(P)-dependent dehydrogenase, short-chain alcohol dehydrogenase family</fullName>
    </submittedName>
</protein>
<dbReference type="GO" id="GO:0016491">
    <property type="term" value="F:oxidoreductase activity"/>
    <property type="evidence" value="ECO:0007669"/>
    <property type="project" value="UniProtKB-KW"/>
</dbReference>
<dbReference type="PANTHER" id="PTHR24321:SF8">
    <property type="entry name" value="ESTRADIOL 17-BETA-DEHYDROGENASE 8-RELATED"/>
    <property type="match status" value="1"/>
</dbReference>
<sequence length="262" mass="27129">MSTSSSADGFAMPLGSYDWAKGWFAGKRVLVTGGTSGIGAAMVRAYRAAGAQVFATGIARREIDPLQAISDFDGVDFSVLDVRDADAITGLLADFQTLDVLVNCAGMIRRGDELDPVVFEQVVAVNLSGTMRLCTAARSALGQSGQGSIVNLASMLSFFGGGLVPGYAASKGGIAQLTKSLAIAYADDPIRVNAVAPGWIATPLTQPLRDDPDRSAPILARTPLRRWGHPDEVASAALFLSSPAASFVTGSILTVDGGYSIA</sequence>
<dbReference type="AlphaFoldDB" id="A0A1I1R8Y1"/>
<dbReference type="InterPro" id="IPR002347">
    <property type="entry name" value="SDR_fam"/>
</dbReference>
<dbReference type="InterPro" id="IPR020904">
    <property type="entry name" value="Sc_DH/Rdtase_CS"/>
</dbReference>
<evidence type="ECO:0000313" key="3">
    <source>
        <dbReference type="EMBL" id="SFD28003.1"/>
    </source>
</evidence>
<organism evidence="3 4">
    <name type="scientific">Devosia psychrophila</name>
    <dbReference type="NCBI Taxonomy" id="728005"/>
    <lineage>
        <taxon>Bacteria</taxon>
        <taxon>Pseudomonadati</taxon>
        <taxon>Pseudomonadota</taxon>
        <taxon>Alphaproteobacteria</taxon>
        <taxon>Hyphomicrobiales</taxon>
        <taxon>Devosiaceae</taxon>
        <taxon>Devosia</taxon>
    </lineage>
</organism>
<dbReference type="EMBL" id="FOMB01000036">
    <property type="protein sequence ID" value="SFD28003.1"/>
    <property type="molecule type" value="Genomic_DNA"/>
</dbReference>
<dbReference type="InterPro" id="IPR036291">
    <property type="entry name" value="NAD(P)-bd_dom_sf"/>
</dbReference>
<accession>A0A1I1R8Y1</accession>
<evidence type="ECO:0000256" key="1">
    <source>
        <dbReference type="ARBA" id="ARBA00006484"/>
    </source>
</evidence>
<gene>
    <name evidence="3" type="ORF">SAMN04488059_1363</name>
</gene>
<name>A0A1I1R8Y1_9HYPH</name>
<reference evidence="3 4" key="1">
    <citation type="submission" date="2016-10" db="EMBL/GenBank/DDBJ databases">
        <authorList>
            <person name="de Groot N.N."/>
        </authorList>
    </citation>
    <scope>NUCLEOTIDE SEQUENCE [LARGE SCALE GENOMIC DNA]</scope>
    <source>
        <strain evidence="3 4">CGMCC 1.10210</strain>
    </source>
</reference>
<dbReference type="Pfam" id="PF13561">
    <property type="entry name" value="adh_short_C2"/>
    <property type="match status" value="1"/>
</dbReference>
<dbReference type="SUPFAM" id="SSF51735">
    <property type="entry name" value="NAD(P)-binding Rossmann-fold domains"/>
    <property type="match status" value="1"/>
</dbReference>
<evidence type="ECO:0000313" key="4">
    <source>
        <dbReference type="Proteomes" id="UP000182258"/>
    </source>
</evidence>
<evidence type="ECO:0000256" key="2">
    <source>
        <dbReference type="ARBA" id="ARBA00023002"/>
    </source>
</evidence>
<keyword evidence="2" id="KW-0560">Oxidoreductase</keyword>
<comment type="similarity">
    <text evidence="1">Belongs to the short-chain dehydrogenases/reductases (SDR) family.</text>
</comment>
<dbReference type="PRINTS" id="PR00080">
    <property type="entry name" value="SDRFAMILY"/>
</dbReference>
<dbReference type="OrthoDB" id="286404at2"/>
<proteinExistence type="inferred from homology"/>
<dbReference type="PRINTS" id="PR00081">
    <property type="entry name" value="GDHRDH"/>
</dbReference>
<dbReference type="Gene3D" id="3.40.50.720">
    <property type="entry name" value="NAD(P)-binding Rossmann-like Domain"/>
    <property type="match status" value="1"/>
</dbReference>
<dbReference type="FunFam" id="3.40.50.720:FF:000084">
    <property type="entry name" value="Short-chain dehydrogenase reductase"/>
    <property type="match status" value="1"/>
</dbReference>